<accession>A0A0D2XHM9</accession>
<dbReference type="VEuPathDB" id="FungiDB:FOXG_03427"/>
<organism evidence="1 2">
    <name type="scientific">Fusarium oxysporum (strain Fo5176)</name>
    <name type="common">Fusarium vascular wilt</name>
    <dbReference type="NCBI Taxonomy" id="660025"/>
    <lineage>
        <taxon>Eukaryota</taxon>
        <taxon>Fungi</taxon>
        <taxon>Dikarya</taxon>
        <taxon>Ascomycota</taxon>
        <taxon>Pezizomycotina</taxon>
        <taxon>Sordariomycetes</taxon>
        <taxon>Hypocreomycetidae</taxon>
        <taxon>Hypocreales</taxon>
        <taxon>Nectriaceae</taxon>
        <taxon>Fusarium</taxon>
        <taxon>Fusarium oxysporum species complex</taxon>
    </lineage>
</organism>
<dbReference type="AlphaFoldDB" id="A0A0D2XHM9"/>
<reference evidence="1" key="2">
    <citation type="submission" date="2025-08" db="UniProtKB">
        <authorList>
            <consortium name="EnsemblFungi"/>
        </authorList>
    </citation>
    <scope>IDENTIFICATION</scope>
    <source>
        <strain evidence="1">4287 / CBS 123668 / FGSC 9935 / NRRL 34936</strain>
    </source>
</reference>
<evidence type="ECO:0000313" key="2">
    <source>
        <dbReference type="Proteomes" id="UP000002489"/>
    </source>
</evidence>
<protein>
    <submittedName>
        <fullName evidence="1">Uncharacterized protein</fullName>
    </submittedName>
</protein>
<dbReference type="Proteomes" id="UP000002489">
    <property type="component" value="Unassembled WGS sequence"/>
</dbReference>
<evidence type="ECO:0000313" key="1">
    <source>
        <dbReference type="EnsemblFungi" id="FOXG_03427P0"/>
    </source>
</evidence>
<sequence>MSSLCSQARHGRSRTLVPHPSPCFPPRCPSPVTLLLAPSSHTVQPSILDRARVRDLHASPCYSRQGKDIENMDPRGSRKQEFDLTCAGIDSVQGNLMIKGS</sequence>
<name>A0A0D2XHM9_FUSOF</name>
<gene>
    <name evidence="1" type="primary">28945550</name>
</gene>
<proteinExistence type="predicted"/>
<reference evidence="2" key="1">
    <citation type="journal article" date="2012" name="Mol. Plant Microbe Interact.">
        <title>A highly conserved effector in Fusarium oxysporum is required for full virulence on Arabidopsis.</title>
        <authorList>
            <person name="Thatcher L.F."/>
            <person name="Gardiner D.M."/>
            <person name="Kazan K."/>
            <person name="Manners J."/>
        </authorList>
    </citation>
    <scope>NUCLEOTIDE SEQUENCE [LARGE SCALE GENOMIC DNA]</scope>
    <source>
        <strain evidence="2">Fo5176</strain>
    </source>
</reference>
<dbReference type="EnsemblFungi" id="FOXG_03427T0">
    <property type="protein sequence ID" value="FOXG_03427P0"/>
    <property type="gene ID" value="FOXG_03427"/>
</dbReference>